<name>A0A4U0UGK3_9PEZI</name>
<keyword evidence="3" id="KW-1185">Reference proteome</keyword>
<sequence>MQTDMLALLHHQHQYYTSELGRTHQALSKLFRKLARVERILAEREQRQLSRKDKKKFQWARSIARATVGKLERQQHDLQEYLRQCNELIASYGQPPMSAVTTDGGWHLPQTPWTAHLPPSPWTAPMASPVHPFTPYSPVAANPWMAPAPTMMSSFNANEAVVRQRPRPQYWDLSMLRERRPSPDGSSADSGFHEPAIVGGQLSSVAAEEPSDPDHVYAHELMSTATQPSGSAANLPTPGTERRASGSSERIDNLPDLPSSPTSPTKMGAEATVSGHTRRYSENAIQIIESRLAVPKSQQRGASVGPVSDCKRKSMQSPTTVDLLRSPTVQDENFGPAVQVEG</sequence>
<accession>A0A4U0UGK3</accession>
<dbReference type="AlphaFoldDB" id="A0A4U0UGK3"/>
<gene>
    <name evidence="2" type="ORF">B0A50_00441</name>
</gene>
<protein>
    <submittedName>
        <fullName evidence="2">Uncharacterized protein</fullName>
    </submittedName>
</protein>
<proteinExistence type="predicted"/>
<feature type="compositionally biased region" description="Polar residues" evidence="1">
    <location>
        <begin position="224"/>
        <end position="234"/>
    </location>
</feature>
<feature type="region of interest" description="Disordered" evidence="1">
    <location>
        <begin position="224"/>
        <end position="275"/>
    </location>
</feature>
<evidence type="ECO:0000313" key="3">
    <source>
        <dbReference type="Proteomes" id="UP000308549"/>
    </source>
</evidence>
<feature type="region of interest" description="Disordered" evidence="1">
    <location>
        <begin position="172"/>
        <end position="195"/>
    </location>
</feature>
<organism evidence="2 3">
    <name type="scientific">Salinomyces thailandicus</name>
    <dbReference type="NCBI Taxonomy" id="706561"/>
    <lineage>
        <taxon>Eukaryota</taxon>
        <taxon>Fungi</taxon>
        <taxon>Dikarya</taxon>
        <taxon>Ascomycota</taxon>
        <taxon>Pezizomycotina</taxon>
        <taxon>Dothideomycetes</taxon>
        <taxon>Dothideomycetidae</taxon>
        <taxon>Mycosphaerellales</taxon>
        <taxon>Teratosphaeriaceae</taxon>
        <taxon>Salinomyces</taxon>
    </lineage>
</organism>
<dbReference type="Proteomes" id="UP000308549">
    <property type="component" value="Unassembled WGS sequence"/>
</dbReference>
<reference evidence="2 3" key="1">
    <citation type="submission" date="2017-03" db="EMBL/GenBank/DDBJ databases">
        <title>Genomes of endolithic fungi from Antarctica.</title>
        <authorList>
            <person name="Coleine C."/>
            <person name="Masonjones S."/>
            <person name="Stajich J.E."/>
        </authorList>
    </citation>
    <scope>NUCLEOTIDE SEQUENCE [LARGE SCALE GENOMIC DNA]</scope>
    <source>
        <strain evidence="2 3">CCFEE 6315</strain>
    </source>
</reference>
<evidence type="ECO:0000313" key="2">
    <source>
        <dbReference type="EMBL" id="TKA33605.1"/>
    </source>
</evidence>
<dbReference type="EMBL" id="NAJL01000002">
    <property type="protein sequence ID" value="TKA33605.1"/>
    <property type="molecule type" value="Genomic_DNA"/>
</dbReference>
<feature type="region of interest" description="Disordered" evidence="1">
    <location>
        <begin position="295"/>
        <end position="342"/>
    </location>
</feature>
<comment type="caution">
    <text evidence="2">The sequence shown here is derived from an EMBL/GenBank/DDBJ whole genome shotgun (WGS) entry which is preliminary data.</text>
</comment>
<evidence type="ECO:0000256" key="1">
    <source>
        <dbReference type="SAM" id="MobiDB-lite"/>
    </source>
</evidence>
<feature type="compositionally biased region" description="Basic and acidic residues" evidence="1">
    <location>
        <begin position="240"/>
        <end position="253"/>
    </location>
</feature>
<dbReference type="OrthoDB" id="3914899at2759"/>